<dbReference type="EMBL" id="BAAAQR010000005">
    <property type="protein sequence ID" value="GAA2146069.1"/>
    <property type="molecule type" value="Genomic_DNA"/>
</dbReference>
<organism evidence="1 2">
    <name type="scientific">Nocardioides koreensis</name>
    <dbReference type="NCBI Taxonomy" id="433651"/>
    <lineage>
        <taxon>Bacteria</taxon>
        <taxon>Bacillati</taxon>
        <taxon>Actinomycetota</taxon>
        <taxon>Actinomycetes</taxon>
        <taxon>Propionibacteriales</taxon>
        <taxon>Nocardioidaceae</taxon>
        <taxon>Nocardioides</taxon>
    </lineage>
</organism>
<evidence type="ECO:0000313" key="1">
    <source>
        <dbReference type="EMBL" id="GAA2146069.1"/>
    </source>
</evidence>
<dbReference type="Proteomes" id="UP001501771">
    <property type="component" value="Unassembled WGS sequence"/>
</dbReference>
<sequence length="73" mass="7740">MLDGLTQPVEGRLVGAHLIGAARVEERDQDVGEHVAGEQDATVREEDRGVADGVRLMLDDLARQGYAVRGAAG</sequence>
<gene>
    <name evidence="1" type="ORF">GCM10009844_21670</name>
</gene>
<keyword evidence="2" id="KW-1185">Reference proteome</keyword>
<proteinExistence type="predicted"/>
<comment type="caution">
    <text evidence="1">The sequence shown here is derived from an EMBL/GenBank/DDBJ whole genome shotgun (WGS) entry which is preliminary data.</text>
</comment>
<reference evidence="1 2" key="1">
    <citation type="journal article" date="2019" name="Int. J. Syst. Evol. Microbiol.">
        <title>The Global Catalogue of Microorganisms (GCM) 10K type strain sequencing project: providing services to taxonomists for standard genome sequencing and annotation.</title>
        <authorList>
            <consortium name="The Broad Institute Genomics Platform"/>
            <consortium name="The Broad Institute Genome Sequencing Center for Infectious Disease"/>
            <person name="Wu L."/>
            <person name="Ma J."/>
        </authorList>
    </citation>
    <scope>NUCLEOTIDE SEQUENCE [LARGE SCALE GENOMIC DNA]</scope>
    <source>
        <strain evidence="1 2">JCM 16022</strain>
    </source>
</reference>
<name>A0ABN2ZQX4_9ACTN</name>
<protein>
    <submittedName>
        <fullName evidence="1">Uncharacterized protein</fullName>
    </submittedName>
</protein>
<evidence type="ECO:0000313" key="2">
    <source>
        <dbReference type="Proteomes" id="UP001501771"/>
    </source>
</evidence>
<accession>A0ABN2ZQX4</accession>